<evidence type="ECO:0000313" key="2">
    <source>
        <dbReference type="EMBL" id="KAF2235050.1"/>
    </source>
</evidence>
<reference evidence="2" key="1">
    <citation type="journal article" date="2020" name="Stud. Mycol.">
        <title>101 Dothideomycetes genomes: a test case for predicting lifestyles and emergence of pathogens.</title>
        <authorList>
            <person name="Haridas S."/>
            <person name="Albert R."/>
            <person name="Binder M."/>
            <person name="Bloem J."/>
            <person name="Labutti K."/>
            <person name="Salamov A."/>
            <person name="Andreopoulos B."/>
            <person name="Baker S."/>
            <person name="Barry K."/>
            <person name="Bills G."/>
            <person name="Bluhm B."/>
            <person name="Cannon C."/>
            <person name="Castanera R."/>
            <person name="Culley D."/>
            <person name="Daum C."/>
            <person name="Ezra D."/>
            <person name="Gonzalez J."/>
            <person name="Henrissat B."/>
            <person name="Kuo A."/>
            <person name="Liang C."/>
            <person name="Lipzen A."/>
            <person name="Lutzoni F."/>
            <person name="Magnuson J."/>
            <person name="Mondo S."/>
            <person name="Nolan M."/>
            <person name="Ohm R."/>
            <person name="Pangilinan J."/>
            <person name="Park H.-J."/>
            <person name="Ramirez L."/>
            <person name="Alfaro M."/>
            <person name="Sun H."/>
            <person name="Tritt A."/>
            <person name="Yoshinaga Y."/>
            <person name="Zwiers L.-H."/>
            <person name="Turgeon B."/>
            <person name="Goodwin S."/>
            <person name="Spatafora J."/>
            <person name="Crous P."/>
            <person name="Grigoriev I."/>
        </authorList>
    </citation>
    <scope>NUCLEOTIDE SEQUENCE</scope>
    <source>
        <strain evidence="2">Tuck. ex Michener</strain>
    </source>
</reference>
<sequence>MRLETLQLKFRRLKGEIEKSKINYEYLHGRHVAYEQAANSSDAISSGNTQWDWVIKMRAELVGRMRQYQQESRNVLLEMAKLKHVQPTNQNLRVLIAESTSAREDLLRKSQAQQTMQFASSSTSQHPQGEAQAHHDTSYSTSSTQEKSTPPLRRQRLVHRFEIWRYEKETLEQQPEQLSQRTPGLSKPQRDQPSPQSRREQSHLVSQLSLRQNLERSKSKPTPRQPRSHSRSRVPALSSQSKVQSGHDTRHGTDFSLRRRSDRLSGKQVNYNLDTSEDEEMEQADNDDEEIEQSVDEDEESELSEAMSISELSTPNSMTEG</sequence>
<feature type="compositionally biased region" description="Basic and acidic residues" evidence="1">
    <location>
        <begin position="245"/>
        <end position="265"/>
    </location>
</feature>
<feature type="compositionally biased region" description="Acidic residues" evidence="1">
    <location>
        <begin position="275"/>
        <end position="303"/>
    </location>
</feature>
<evidence type="ECO:0000313" key="3">
    <source>
        <dbReference type="Proteomes" id="UP000800092"/>
    </source>
</evidence>
<dbReference type="EMBL" id="ML991794">
    <property type="protein sequence ID" value="KAF2235050.1"/>
    <property type="molecule type" value="Genomic_DNA"/>
</dbReference>
<proteinExistence type="predicted"/>
<accession>A0A6A6HC14</accession>
<feature type="compositionally biased region" description="Polar residues" evidence="1">
    <location>
        <begin position="310"/>
        <end position="321"/>
    </location>
</feature>
<gene>
    <name evidence="2" type="ORF">EV356DRAFT_134535</name>
</gene>
<keyword evidence="3" id="KW-1185">Reference proteome</keyword>
<feature type="region of interest" description="Disordered" evidence="1">
    <location>
        <begin position="171"/>
        <end position="321"/>
    </location>
</feature>
<feature type="compositionally biased region" description="Polar residues" evidence="1">
    <location>
        <begin position="110"/>
        <end position="127"/>
    </location>
</feature>
<dbReference type="AlphaFoldDB" id="A0A6A6HC14"/>
<name>A0A6A6HC14_VIRVR</name>
<organism evidence="2 3">
    <name type="scientific">Viridothelium virens</name>
    <name type="common">Speckled blister lichen</name>
    <name type="synonym">Trypethelium virens</name>
    <dbReference type="NCBI Taxonomy" id="1048519"/>
    <lineage>
        <taxon>Eukaryota</taxon>
        <taxon>Fungi</taxon>
        <taxon>Dikarya</taxon>
        <taxon>Ascomycota</taxon>
        <taxon>Pezizomycotina</taxon>
        <taxon>Dothideomycetes</taxon>
        <taxon>Dothideomycetes incertae sedis</taxon>
        <taxon>Trypetheliales</taxon>
        <taxon>Trypetheliaceae</taxon>
        <taxon>Viridothelium</taxon>
    </lineage>
</organism>
<feature type="compositionally biased region" description="Polar residues" evidence="1">
    <location>
        <begin position="138"/>
        <end position="148"/>
    </location>
</feature>
<dbReference type="Proteomes" id="UP000800092">
    <property type="component" value="Unassembled WGS sequence"/>
</dbReference>
<protein>
    <submittedName>
        <fullName evidence="2">Uncharacterized protein</fullName>
    </submittedName>
</protein>
<evidence type="ECO:0000256" key="1">
    <source>
        <dbReference type="SAM" id="MobiDB-lite"/>
    </source>
</evidence>
<feature type="compositionally biased region" description="Polar residues" evidence="1">
    <location>
        <begin position="203"/>
        <end position="212"/>
    </location>
</feature>
<feature type="compositionally biased region" description="Polar residues" evidence="1">
    <location>
        <begin position="172"/>
        <end position="183"/>
    </location>
</feature>
<feature type="region of interest" description="Disordered" evidence="1">
    <location>
        <begin position="106"/>
        <end position="154"/>
    </location>
</feature>